<protein>
    <submittedName>
        <fullName evidence="1">Uncharacterized protein</fullName>
    </submittedName>
</protein>
<proteinExistence type="predicted"/>
<sequence>MSSNQTLHCTRDDSTSFTISYECFSSQNIDSNSFFIPNPAFKISVNILVNGTNLHGLLAESIANSFETSLFWSQLEYLVKVSLDNKFSFETSLECQIFHPIINELVELGDRVKLLDIMVVDFSFYTKGDNLELNQLIEAMEYSFISLFINLEYKYPLIFSNYGRKFFKENYSWVVRSVHEMIVTPDITNTIAENTFKFIMIQNITAMYNQILSKHHTIYMLAPPRKEVKKEINSGIIRRKKLNKKPNVLSFFQVSSIEKSLEDLCLDFCNQL</sequence>
<dbReference type="Pfam" id="PF21736">
    <property type="entry name" value="REC102"/>
    <property type="match status" value="1"/>
</dbReference>
<dbReference type="InterPro" id="IPR048920">
    <property type="entry name" value="REC102"/>
</dbReference>
<dbReference type="EMBL" id="OZ004256">
    <property type="protein sequence ID" value="CAK7902846.1"/>
    <property type="molecule type" value="Genomic_DNA"/>
</dbReference>
<organism evidence="1 2">
    <name type="scientific">[Candida] anglica</name>
    <dbReference type="NCBI Taxonomy" id="148631"/>
    <lineage>
        <taxon>Eukaryota</taxon>
        <taxon>Fungi</taxon>
        <taxon>Dikarya</taxon>
        <taxon>Ascomycota</taxon>
        <taxon>Saccharomycotina</taxon>
        <taxon>Pichiomycetes</taxon>
        <taxon>Debaryomycetaceae</taxon>
        <taxon>Kurtzmaniella</taxon>
    </lineage>
</organism>
<keyword evidence="2" id="KW-1185">Reference proteome</keyword>
<reference evidence="1 2" key="1">
    <citation type="submission" date="2024-01" db="EMBL/GenBank/DDBJ databases">
        <authorList>
            <consortium name="Genoscope - CEA"/>
            <person name="William W."/>
        </authorList>
    </citation>
    <scope>NUCLEOTIDE SEQUENCE [LARGE SCALE GENOMIC DNA]</scope>
    <source>
        <strain evidence="1 2">29B2s-10</strain>
    </source>
</reference>
<gene>
    <name evidence="1" type="ORF">CAAN4_D01838</name>
</gene>
<accession>A0ABP0EA64</accession>
<dbReference type="Proteomes" id="UP001497600">
    <property type="component" value="Chromosome D"/>
</dbReference>
<evidence type="ECO:0000313" key="1">
    <source>
        <dbReference type="EMBL" id="CAK7902846.1"/>
    </source>
</evidence>
<evidence type="ECO:0000313" key="2">
    <source>
        <dbReference type="Proteomes" id="UP001497600"/>
    </source>
</evidence>
<name>A0ABP0EA64_9ASCO</name>